<dbReference type="Proteomes" id="UP001163731">
    <property type="component" value="Unassembled WGS sequence"/>
</dbReference>
<keyword evidence="2" id="KW-1185">Reference proteome</keyword>
<organism evidence="1 2">
    <name type="scientific">Chryseobacterium kimseyorum</name>
    <dbReference type="NCBI Taxonomy" id="2984028"/>
    <lineage>
        <taxon>Bacteria</taxon>
        <taxon>Pseudomonadati</taxon>
        <taxon>Bacteroidota</taxon>
        <taxon>Flavobacteriia</taxon>
        <taxon>Flavobacteriales</taxon>
        <taxon>Weeksellaceae</taxon>
        <taxon>Chryseobacterium group</taxon>
        <taxon>Chryseobacterium</taxon>
    </lineage>
</organism>
<gene>
    <name evidence="1" type="ORF">OMO38_06530</name>
</gene>
<proteinExistence type="predicted"/>
<dbReference type="RefSeq" id="WP_264749401.1">
    <property type="nucleotide sequence ID" value="NZ_JAPDHW010000003.1"/>
</dbReference>
<name>A0ABT3HWM0_9FLAO</name>
<evidence type="ECO:0000313" key="2">
    <source>
        <dbReference type="Proteomes" id="UP001163731"/>
    </source>
</evidence>
<evidence type="ECO:0000313" key="1">
    <source>
        <dbReference type="EMBL" id="MCW3168177.1"/>
    </source>
</evidence>
<dbReference type="EMBL" id="JAPDHW010000003">
    <property type="protein sequence ID" value="MCW3168177.1"/>
    <property type="molecule type" value="Genomic_DNA"/>
</dbReference>
<comment type="caution">
    <text evidence="1">The sequence shown here is derived from an EMBL/GenBank/DDBJ whole genome shotgun (WGS) entry which is preliminary data.</text>
</comment>
<sequence>MKIKLETTVEGLIIIHPSVLQSMRRPNTAEGAKALGAPVIVDSENICFLAFNNEGYVTFFLNNGFEISLKITHDEAKNAYNFAKMKIKNVIE</sequence>
<accession>A0ABT3HWM0</accession>
<reference evidence="1" key="1">
    <citation type="submission" date="2022-10" db="EMBL/GenBank/DDBJ databases">
        <title>Chryseobacterium babae sp. nov. isolated from the gut of the beetle Oryctes rhinoceros, and Chryseobacterium kimseyorum sp. nov., isolated from a stick insect rearing cage.</title>
        <authorList>
            <person name="Shelomi M."/>
            <person name="Han C.-J."/>
            <person name="Chen W.-M."/>
            <person name="Chen H.-K."/>
            <person name="Liaw S.-J."/>
            <person name="Muhle E."/>
            <person name="Clermont D."/>
        </authorList>
    </citation>
    <scope>NUCLEOTIDE SEQUENCE</scope>
    <source>
        <strain evidence="1">09-1422</strain>
    </source>
</reference>
<protein>
    <submittedName>
        <fullName evidence="1">Uncharacterized protein</fullName>
    </submittedName>
</protein>